<evidence type="ECO:0000313" key="3">
    <source>
        <dbReference type="Proteomes" id="UP000306954"/>
    </source>
</evidence>
<feature type="region of interest" description="Disordered" evidence="1">
    <location>
        <begin position="740"/>
        <end position="781"/>
    </location>
</feature>
<sequence>MNKIFNKKEKKYTAYKPSNRSYLPPPSLIDDAHIGESPSVVHQKQHNRGDSLKHLFHPNPPPHPHIPQDTLNHRRRSASAPQPSPILENGWDDHQNISNVLHQAHLLDLERNYWQRLGNSPLARSSNSISRHFSNTEPLNRQVRQLSPKKQPAQKYSSPPRQSQHPQHSRKGSTSSTKSSLAHSQSLSVPSKPLEIHLARSQEEGVLGCGRVLSQAWTFNKDKENTHPNDLHLRVETSGFNLHISNQGKDSVNVLRERDRIRIDNGQVRDDDGYGYAYGAQTVDPSPSTSQVGLAVTSSSPAPPGSSHMQSAIPATPTPTPTPATPTARSVATSTDEHSSHAQNRRIVIPQRGSSKRYSPSKSIITGSEYTKTKLRRRGGGVSGKRSSHSRGSGSGSGSSRESAPNSSSRSMSATSSRSMAYDTYLAYHAVEKGNGEESEVNDSLANRSIASDVATLDHRPPPSATLLPGVHSAHGTHVHDTRDSSNTNSTSSVMEELRDAPLPPIRTGDIMQASRGVSQASLTRPSPAMGVDVSHTSDAHDAPGDFLNGEDSRRRKGEGRSREVAPAVTITLPPQENTFTDMHTSPNPPSRDIDHPVFLGYPLPTPPIPRKSPRRRAQESIEKKSYTTFTTHPIPRRWPEEVGVEVGVEQMCKEKDKSPEAIDSGASPGASASGWNAPESANISTASRSHRAINPSVDLLRFVHPPESGSRLALDVEMVNNKLRSAERLRNSGHDEHLMQPQHQHNQHTQNTQNTQHASQTPHPFANSDANMTFNTPGDSLSKRLSTDAYLNSLNMGISRQCSGRLGQVAEDEGGEVVEIGDGDGENNKEDLFYKPRTQPQPIQTNTPMHTPTNSKRYHAHPSMSSTGSNISPLSSQSENGMRPKASMKELEEMLRSLKMRRERNKREESNQVK</sequence>
<feature type="compositionally biased region" description="Low complexity" evidence="1">
    <location>
        <begin position="743"/>
        <end position="758"/>
    </location>
</feature>
<feature type="compositionally biased region" description="Low complexity" evidence="1">
    <location>
        <begin position="665"/>
        <end position="675"/>
    </location>
</feature>
<feature type="region of interest" description="Disordered" evidence="1">
    <location>
        <begin position="282"/>
        <end position="418"/>
    </location>
</feature>
<feature type="compositionally biased region" description="Polar residues" evidence="1">
    <location>
        <begin position="864"/>
        <end position="881"/>
    </location>
</feature>
<feature type="compositionally biased region" description="Polar residues" evidence="1">
    <location>
        <begin position="516"/>
        <end position="525"/>
    </location>
</feature>
<feature type="region of interest" description="Disordered" evidence="1">
    <location>
        <begin position="121"/>
        <end position="189"/>
    </location>
</feature>
<feature type="compositionally biased region" description="Polar residues" evidence="1">
    <location>
        <begin position="154"/>
        <end position="166"/>
    </location>
</feature>
<protein>
    <submittedName>
        <fullName evidence="2">Uncharacterized protein</fullName>
    </submittedName>
</protein>
<reference evidence="2 3" key="1">
    <citation type="submission" date="2019-03" db="EMBL/GenBank/DDBJ databases">
        <title>Sequencing 23 genomes of Wallemia ichthyophaga.</title>
        <authorList>
            <person name="Gostincar C."/>
        </authorList>
    </citation>
    <scope>NUCLEOTIDE SEQUENCE [LARGE SCALE GENOMIC DNA]</scope>
    <source>
        <strain evidence="2 3">EXF-8621</strain>
    </source>
</reference>
<feature type="compositionally biased region" description="Basic and acidic residues" evidence="1">
    <location>
        <begin position="551"/>
        <end position="564"/>
    </location>
</feature>
<feature type="compositionally biased region" description="Basic and acidic residues" evidence="1">
    <location>
        <begin position="906"/>
        <end position="915"/>
    </location>
</feature>
<gene>
    <name evidence="2" type="ORF">E3P90_00160</name>
</gene>
<accession>A0A4T0IA23</accession>
<feature type="region of interest" description="Disordered" evidence="1">
    <location>
        <begin position="839"/>
        <end position="915"/>
    </location>
</feature>
<comment type="caution">
    <text evidence="2">The sequence shown here is derived from an EMBL/GenBank/DDBJ whole genome shotgun (WGS) entry which is preliminary data.</text>
</comment>
<name>A0A4T0IA23_WALIC</name>
<feature type="compositionally biased region" description="Polar residues" evidence="1">
    <location>
        <begin position="352"/>
        <end position="370"/>
    </location>
</feature>
<feature type="region of interest" description="Disordered" evidence="1">
    <location>
        <begin position="654"/>
        <end position="677"/>
    </location>
</feature>
<dbReference type="Proteomes" id="UP000306954">
    <property type="component" value="Unassembled WGS sequence"/>
</dbReference>
<feature type="compositionally biased region" description="Low complexity" evidence="1">
    <location>
        <begin position="172"/>
        <end position="189"/>
    </location>
</feature>
<feature type="compositionally biased region" description="Polar residues" evidence="1">
    <location>
        <begin position="839"/>
        <end position="856"/>
    </location>
</feature>
<feature type="compositionally biased region" description="Low complexity" evidence="1">
    <location>
        <begin position="398"/>
        <end position="418"/>
    </location>
</feature>
<feature type="compositionally biased region" description="Polar residues" evidence="1">
    <location>
        <begin position="122"/>
        <end position="145"/>
    </location>
</feature>
<evidence type="ECO:0000313" key="2">
    <source>
        <dbReference type="EMBL" id="TIB17454.1"/>
    </source>
</evidence>
<feature type="compositionally biased region" description="Polar residues" evidence="1">
    <location>
        <begin position="759"/>
        <end position="780"/>
    </location>
</feature>
<evidence type="ECO:0000256" key="1">
    <source>
        <dbReference type="SAM" id="MobiDB-lite"/>
    </source>
</evidence>
<proteinExistence type="predicted"/>
<feature type="region of interest" description="Disordered" evidence="1">
    <location>
        <begin position="1"/>
        <end position="91"/>
    </location>
</feature>
<dbReference type="AlphaFoldDB" id="A0A4T0IA23"/>
<feature type="compositionally biased region" description="Basic and acidic residues" evidence="1">
    <location>
        <begin position="888"/>
        <end position="897"/>
    </location>
</feature>
<dbReference type="EMBL" id="SPOF01000001">
    <property type="protein sequence ID" value="TIB17454.1"/>
    <property type="molecule type" value="Genomic_DNA"/>
</dbReference>
<feature type="compositionally biased region" description="Polar residues" evidence="1">
    <location>
        <begin position="283"/>
        <end position="300"/>
    </location>
</feature>
<organism evidence="2 3">
    <name type="scientific">Wallemia ichthyophaga</name>
    <dbReference type="NCBI Taxonomy" id="245174"/>
    <lineage>
        <taxon>Eukaryota</taxon>
        <taxon>Fungi</taxon>
        <taxon>Dikarya</taxon>
        <taxon>Basidiomycota</taxon>
        <taxon>Wallemiomycotina</taxon>
        <taxon>Wallemiomycetes</taxon>
        <taxon>Wallemiales</taxon>
        <taxon>Wallemiaceae</taxon>
        <taxon>Wallemia</taxon>
    </lineage>
</organism>
<feature type="region of interest" description="Disordered" evidence="1">
    <location>
        <begin position="456"/>
        <end position="565"/>
    </location>
</feature>